<feature type="region of interest" description="Disordered" evidence="1">
    <location>
        <begin position="35"/>
        <end position="54"/>
    </location>
</feature>
<evidence type="ECO:0000256" key="2">
    <source>
        <dbReference type="SAM" id="Phobius"/>
    </source>
</evidence>
<evidence type="ECO:0000313" key="4">
    <source>
        <dbReference type="Proteomes" id="UP000233781"/>
    </source>
</evidence>
<keyword evidence="4" id="KW-1185">Reference proteome</keyword>
<keyword evidence="2" id="KW-1133">Transmembrane helix</keyword>
<proteinExistence type="predicted"/>
<name>A0A2N3YHL4_9MICO</name>
<dbReference type="Proteomes" id="UP000233781">
    <property type="component" value="Unassembled WGS sequence"/>
</dbReference>
<evidence type="ECO:0000313" key="3">
    <source>
        <dbReference type="EMBL" id="PKW26333.1"/>
    </source>
</evidence>
<feature type="transmembrane region" description="Helical" evidence="2">
    <location>
        <begin position="6"/>
        <end position="27"/>
    </location>
</feature>
<feature type="region of interest" description="Disordered" evidence="1">
    <location>
        <begin position="61"/>
        <end position="94"/>
    </location>
</feature>
<gene>
    <name evidence="3" type="ORF">ATL31_1143</name>
</gene>
<evidence type="ECO:0000256" key="1">
    <source>
        <dbReference type="SAM" id="MobiDB-lite"/>
    </source>
</evidence>
<organism evidence="3 4">
    <name type="scientific">Phycicoccus duodecadis</name>
    <dbReference type="NCBI Taxonomy" id="173053"/>
    <lineage>
        <taxon>Bacteria</taxon>
        <taxon>Bacillati</taxon>
        <taxon>Actinomycetota</taxon>
        <taxon>Actinomycetes</taxon>
        <taxon>Micrococcales</taxon>
        <taxon>Intrasporangiaceae</taxon>
        <taxon>Phycicoccus</taxon>
    </lineage>
</organism>
<comment type="caution">
    <text evidence="3">The sequence shown here is derived from an EMBL/GenBank/DDBJ whole genome shotgun (WGS) entry which is preliminary data.</text>
</comment>
<reference evidence="3 4" key="1">
    <citation type="submission" date="2017-12" db="EMBL/GenBank/DDBJ databases">
        <title>Sequencing the genomes of 1000 Actinobacteria strains.</title>
        <authorList>
            <person name="Klenk H.-P."/>
        </authorList>
    </citation>
    <scope>NUCLEOTIDE SEQUENCE [LARGE SCALE GENOMIC DNA]</scope>
    <source>
        <strain evidence="3 4">DSM 12806</strain>
    </source>
</reference>
<keyword evidence="2" id="KW-0812">Transmembrane</keyword>
<protein>
    <submittedName>
        <fullName evidence="3">Uncharacterized protein</fullName>
    </submittedName>
</protein>
<feature type="compositionally biased region" description="Low complexity" evidence="1">
    <location>
        <begin position="36"/>
        <end position="48"/>
    </location>
</feature>
<feature type="compositionally biased region" description="Basic and acidic residues" evidence="1">
    <location>
        <begin position="61"/>
        <end position="70"/>
    </location>
</feature>
<dbReference type="OrthoDB" id="9852148at2"/>
<dbReference type="AlphaFoldDB" id="A0A2N3YHL4"/>
<accession>A0A2N3YHL4</accession>
<keyword evidence="2" id="KW-0472">Membrane</keyword>
<dbReference type="RefSeq" id="WP_101394916.1">
    <property type="nucleotide sequence ID" value="NZ_PJNE01000001.1"/>
</dbReference>
<dbReference type="EMBL" id="PJNE01000001">
    <property type="protein sequence ID" value="PKW26333.1"/>
    <property type="molecule type" value="Genomic_DNA"/>
</dbReference>
<sequence>MDISQLLDTASPVAAALLVTGPVVYLLERTHRRASRAAGGRLGLPAGDPDVRRTRDELRFRAAEEGRPEPTRGTATAPVPKLRGRRHVWVSAPR</sequence>